<accession>A0A6V8KH91</accession>
<evidence type="ECO:0000313" key="2">
    <source>
        <dbReference type="Proteomes" id="UP000482800"/>
    </source>
</evidence>
<name>A0A6V8KH91_9ACTN</name>
<comment type="caution">
    <text evidence="1">The sequence shown here is derived from an EMBL/GenBank/DDBJ whole genome shotgun (WGS) entry which is preliminary data.</text>
</comment>
<sequence length="60" mass="6632">MARKLSDDESAAAAVGAALFDALKRTKHGREFLRTTDPGTRGKLAWLRDLNRLGHDPNSR</sequence>
<dbReference type="RefSeq" id="WP_173057519.1">
    <property type="nucleotide sequence ID" value="NZ_BAABGO010000021.1"/>
</dbReference>
<gene>
    <name evidence="1" type="ORF">Phou_042650</name>
</gene>
<reference evidence="1 2" key="1">
    <citation type="submission" date="2020-03" db="EMBL/GenBank/DDBJ databases">
        <title>Whole genome shotgun sequence of Phytohabitans houttuyneae NBRC 108639.</title>
        <authorList>
            <person name="Komaki H."/>
            <person name="Tamura T."/>
        </authorList>
    </citation>
    <scope>NUCLEOTIDE SEQUENCE [LARGE SCALE GENOMIC DNA]</scope>
    <source>
        <strain evidence="1 2">NBRC 108639</strain>
    </source>
</reference>
<dbReference type="AlphaFoldDB" id="A0A6V8KH91"/>
<evidence type="ECO:0000313" key="1">
    <source>
        <dbReference type="EMBL" id="GFJ80085.1"/>
    </source>
</evidence>
<protein>
    <submittedName>
        <fullName evidence="1">Uncharacterized protein</fullName>
    </submittedName>
</protein>
<dbReference type="EMBL" id="BLPF01000001">
    <property type="protein sequence ID" value="GFJ80085.1"/>
    <property type="molecule type" value="Genomic_DNA"/>
</dbReference>
<proteinExistence type="predicted"/>
<keyword evidence="2" id="KW-1185">Reference proteome</keyword>
<organism evidence="1 2">
    <name type="scientific">Phytohabitans houttuyneae</name>
    <dbReference type="NCBI Taxonomy" id="1076126"/>
    <lineage>
        <taxon>Bacteria</taxon>
        <taxon>Bacillati</taxon>
        <taxon>Actinomycetota</taxon>
        <taxon>Actinomycetes</taxon>
        <taxon>Micromonosporales</taxon>
        <taxon>Micromonosporaceae</taxon>
    </lineage>
</organism>
<reference evidence="1 2" key="2">
    <citation type="submission" date="2020-03" db="EMBL/GenBank/DDBJ databases">
        <authorList>
            <person name="Ichikawa N."/>
            <person name="Kimura A."/>
            <person name="Kitahashi Y."/>
            <person name="Uohara A."/>
        </authorList>
    </citation>
    <scope>NUCLEOTIDE SEQUENCE [LARGE SCALE GENOMIC DNA]</scope>
    <source>
        <strain evidence="1 2">NBRC 108639</strain>
    </source>
</reference>
<dbReference type="Proteomes" id="UP000482800">
    <property type="component" value="Unassembled WGS sequence"/>
</dbReference>